<dbReference type="Gene3D" id="3.40.228.10">
    <property type="entry name" value="Dimethylsulfoxide Reductase, domain 2"/>
    <property type="match status" value="1"/>
</dbReference>
<evidence type="ECO:0000313" key="10">
    <source>
        <dbReference type="EMBL" id="EFL52413.1"/>
    </source>
</evidence>
<keyword evidence="7" id="KW-0408">Iron</keyword>
<dbReference type="InterPro" id="IPR006963">
    <property type="entry name" value="Mopterin_OxRdtase_4Fe-4S_dom"/>
</dbReference>
<dbReference type="CDD" id="cd02780">
    <property type="entry name" value="MopB_CT_Tetrathionate_Arsenate-R"/>
    <property type="match status" value="1"/>
</dbReference>
<dbReference type="PANTHER" id="PTHR43742">
    <property type="entry name" value="TRIMETHYLAMINE-N-OXIDE REDUCTASE"/>
    <property type="match status" value="1"/>
</dbReference>
<dbReference type="PROSITE" id="PS51669">
    <property type="entry name" value="4FE4S_MOW_BIS_MGD"/>
    <property type="match status" value="1"/>
</dbReference>
<evidence type="ECO:0000256" key="5">
    <source>
        <dbReference type="ARBA" id="ARBA00022729"/>
    </source>
</evidence>
<dbReference type="AlphaFoldDB" id="E1JTF3"/>
<name>E1JTF3_SOLFR</name>
<dbReference type="RefSeq" id="WP_005991503.1">
    <property type="nucleotide sequence ID" value="NZ_AECZ01000004.1"/>
</dbReference>
<dbReference type="GO" id="GO:0016491">
    <property type="term" value="F:oxidoreductase activity"/>
    <property type="evidence" value="ECO:0007669"/>
    <property type="project" value="UniProtKB-KW"/>
</dbReference>
<keyword evidence="4" id="KW-0479">Metal-binding</keyword>
<dbReference type="GO" id="GO:0051539">
    <property type="term" value="F:4 iron, 4 sulfur cluster binding"/>
    <property type="evidence" value="ECO:0007669"/>
    <property type="project" value="UniProtKB-KW"/>
</dbReference>
<keyword evidence="2" id="KW-0004">4Fe-4S</keyword>
<dbReference type="SMART" id="SM00926">
    <property type="entry name" value="Molybdop_Fe4S4"/>
    <property type="match status" value="1"/>
</dbReference>
<dbReference type="PANTHER" id="PTHR43742:SF9">
    <property type="entry name" value="TETRATHIONATE REDUCTASE SUBUNIT A"/>
    <property type="match status" value="1"/>
</dbReference>
<dbReference type="InterPro" id="IPR050612">
    <property type="entry name" value="Prok_Mopterin_Oxidored"/>
</dbReference>
<evidence type="ECO:0000256" key="2">
    <source>
        <dbReference type="ARBA" id="ARBA00022485"/>
    </source>
</evidence>
<proteinExistence type="inferred from homology"/>
<dbReference type="Proteomes" id="UP000006250">
    <property type="component" value="Unassembled WGS sequence"/>
</dbReference>
<reference evidence="10 11" key="1">
    <citation type="submission" date="2010-08" db="EMBL/GenBank/DDBJ databases">
        <title>The draft genome of Desulfovibrio fructosovorans JJ.</title>
        <authorList>
            <consortium name="US DOE Joint Genome Institute (JGI-PGF)"/>
            <person name="Lucas S."/>
            <person name="Copeland A."/>
            <person name="Lapidus A."/>
            <person name="Cheng J.-F."/>
            <person name="Bruce D."/>
            <person name="Goodwin L."/>
            <person name="Pitluck S."/>
            <person name="Land M.L."/>
            <person name="Hauser L."/>
            <person name="Chang Y.-J."/>
            <person name="Jeffries C."/>
            <person name="Wall J.D."/>
            <person name="Stahl D.A."/>
            <person name="Arkin A.P."/>
            <person name="Dehal P."/>
            <person name="Stolyar S.M."/>
            <person name="Hazen T.C."/>
            <person name="Woyke T.J."/>
        </authorList>
    </citation>
    <scope>NUCLEOTIDE SEQUENCE [LARGE SCALE GENOMIC DNA]</scope>
    <source>
        <strain evidence="10 11">JJ</strain>
    </source>
</reference>
<evidence type="ECO:0000256" key="8">
    <source>
        <dbReference type="ARBA" id="ARBA00023014"/>
    </source>
</evidence>
<sequence length="1059" mass="113531">MMDQSSLPQNGTPPDQGKRDLLKKGAVVAGLGLFAAASAGAAVKVVSGLVTGSAGEALADPVNKNSLPPEYRVDAAGQVHETKGQRVAFNQCWGCTTFCGVRLHIDEATDAVTRVAGNPYNPLAHEHHFAMDTPVEETLRRLSADKGQGHDKRSTTCGRGAAMLDASKNPFRITRCLKRAGKRGEGKWKTIPFEQLVAEVVDGGDLFGEGHVDGLRAIREAKGPANPAMPEFGPQSNRLLLTYAVDDGRETFFYKRFGMQAFGTKNFGKHGAYCGLSFRIGSGLFMDDLKKNTHIKPDFENCEFAIFWGTAPSQAGNPFNRSGRMLAAGRSDGKLHYAVVDPVLRMPMASASRDRCQWVPILPGMDSALAMGMMRWIFDNERFDKGFLSRPTLAAAKAAGEAGFCNATHLVRLSGPGAGHILMASDMGLAAPAPAVKDAGKPAAEAAKPGDAPMVMGSGGKPVPAGGCPEAALFYRGEVRLPDGSTATVATALTLLREEAMGRSLEEYATYCGVPVETMTQLARELTAHGKRAAVDVHGGMMSTSGGNATFTVLTLNTLIGNINAKGGIATTAGSFHAGPALKGPRYDLENFPGEIQAKGFPAIRCRAPYQKSTEFKQKSAAGKNPYPSEQPWYPLTPPNMPGEHLLSHANGSPFTYKCWINWTGNVIYGHGGLKHAVDKHLRDPADLPLIIGIDTFHNETNAYADYLVPDPCMYEVWGGFSGAWAGVLTKMSTARWPAIEPRQEKSAAGEPVCMELFLIEVAKRLGLPGFGDKAIPGRDGTLHPLNTPQDYYLRLTANVAWFKGDVLPSPSDRDVALSGIARILPDIARVLPPEERGPVAYVYSRGGRFAPYGASYAGDAVKAKWEKALQIYNEEAALAINSQTGRHYSGTPRFLPPRLTDGRELRAVWTEKDYPLLMTSFKSSLINSYAVISDRLLAVKPINMVMVHTEDAKRLGVSRGDLVRMVSPAGSAAARVVVGDVVMPGVVAVEHGFGHTALGAADVEVDGKLIRADRRAAAGFSLNDLTPPDPTRKGASTLLEHEYGCSARQGIPIRLEKV</sequence>
<gene>
    <name evidence="10" type="ORF">DesfrDRAFT_0902</name>
</gene>
<accession>E1JTF3</accession>
<dbReference type="GO" id="GO:0046872">
    <property type="term" value="F:metal ion binding"/>
    <property type="evidence" value="ECO:0007669"/>
    <property type="project" value="UniProtKB-KW"/>
</dbReference>
<dbReference type="EMBL" id="AECZ01000004">
    <property type="protein sequence ID" value="EFL52413.1"/>
    <property type="molecule type" value="Genomic_DNA"/>
</dbReference>
<comment type="similarity">
    <text evidence="1">Belongs to the prokaryotic molybdopterin-containing oxidoreductase family.</text>
</comment>
<evidence type="ECO:0000256" key="3">
    <source>
        <dbReference type="ARBA" id="ARBA00022505"/>
    </source>
</evidence>
<keyword evidence="8" id="KW-0411">Iron-sulfur</keyword>
<dbReference type="InterPro" id="IPR009010">
    <property type="entry name" value="Asp_de-COase-like_dom_sf"/>
</dbReference>
<keyword evidence="6" id="KW-0560">Oxidoreductase</keyword>
<keyword evidence="3" id="KW-0500">Molybdenum</keyword>
<dbReference type="SUPFAM" id="SSF53706">
    <property type="entry name" value="Formate dehydrogenase/DMSO reductase, domains 1-3"/>
    <property type="match status" value="1"/>
</dbReference>
<feature type="domain" description="4Fe-4S Mo/W bis-MGD-type" evidence="9">
    <location>
        <begin position="85"/>
        <end position="171"/>
    </location>
</feature>
<evidence type="ECO:0000256" key="6">
    <source>
        <dbReference type="ARBA" id="ARBA00023002"/>
    </source>
</evidence>
<dbReference type="Pfam" id="PF01568">
    <property type="entry name" value="Molydop_binding"/>
    <property type="match status" value="1"/>
</dbReference>
<dbReference type="InterPro" id="IPR006657">
    <property type="entry name" value="MoPterin_dinucl-bd_dom"/>
</dbReference>
<dbReference type="SUPFAM" id="SSF50692">
    <property type="entry name" value="ADC-like"/>
    <property type="match status" value="1"/>
</dbReference>
<evidence type="ECO:0000256" key="1">
    <source>
        <dbReference type="ARBA" id="ARBA00010312"/>
    </source>
</evidence>
<evidence type="ECO:0000256" key="7">
    <source>
        <dbReference type="ARBA" id="ARBA00023004"/>
    </source>
</evidence>
<protein>
    <submittedName>
        <fullName evidence="10">Molybdopterin dinucleotide-binding region</fullName>
    </submittedName>
</protein>
<dbReference type="Gene3D" id="3.30.200.210">
    <property type="match status" value="1"/>
</dbReference>
<keyword evidence="11" id="KW-1185">Reference proteome</keyword>
<evidence type="ECO:0000313" key="11">
    <source>
        <dbReference type="Proteomes" id="UP000006250"/>
    </source>
</evidence>
<dbReference type="Pfam" id="PF00384">
    <property type="entry name" value="Molybdopterin"/>
    <property type="match status" value="1"/>
</dbReference>
<dbReference type="Gene3D" id="3.40.50.740">
    <property type="match status" value="1"/>
</dbReference>
<dbReference type="STRING" id="596151.DesfrDRAFT_0902"/>
<comment type="caution">
    <text evidence="10">The sequence shown here is derived from an EMBL/GenBank/DDBJ whole genome shotgun (WGS) entry which is preliminary data.</text>
</comment>
<keyword evidence="5" id="KW-0732">Signal</keyword>
<dbReference type="Gene3D" id="2.40.40.20">
    <property type="match status" value="1"/>
</dbReference>
<dbReference type="GO" id="GO:0043546">
    <property type="term" value="F:molybdopterin cofactor binding"/>
    <property type="evidence" value="ECO:0007669"/>
    <property type="project" value="InterPro"/>
</dbReference>
<dbReference type="InterPro" id="IPR037946">
    <property type="entry name" value="MopB_CT_Tetrathionate"/>
</dbReference>
<evidence type="ECO:0000259" key="9">
    <source>
        <dbReference type="PROSITE" id="PS51669"/>
    </source>
</evidence>
<evidence type="ECO:0000256" key="4">
    <source>
        <dbReference type="ARBA" id="ARBA00022723"/>
    </source>
</evidence>
<organism evidence="10 11">
    <name type="scientific">Solidesulfovibrio fructosivorans JJ]</name>
    <dbReference type="NCBI Taxonomy" id="596151"/>
    <lineage>
        <taxon>Bacteria</taxon>
        <taxon>Pseudomonadati</taxon>
        <taxon>Thermodesulfobacteriota</taxon>
        <taxon>Desulfovibrionia</taxon>
        <taxon>Desulfovibrionales</taxon>
        <taxon>Desulfovibrionaceae</taxon>
        <taxon>Solidesulfovibrio</taxon>
    </lineage>
</organism>
<dbReference type="InterPro" id="IPR006656">
    <property type="entry name" value="Mopterin_OxRdtase"/>
</dbReference>
<dbReference type="eggNOG" id="COG0243">
    <property type="taxonomic scope" value="Bacteria"/>
</dbReference>